<reference evidence="1 2" key="1">
    <citation type="journal article" date="2000" name="Nucleic Acids Res.">
        <title>Complete genome sequence of the alkaliphilic bacterium Bacillus halodurans and genomic sequence comparison with Bacillus subtilis.</title>
        <authorList>
            <person name="Takami H."/>
            <person name="Nakasone K."/>
            <person name="Takaki Y."/>
            <person name="Maeno G."/>
            <person name="Sasaki R."/>
            <person name="Masui N."/>
            <person name="Fuji F."/>
            <person name="Hirama C."/>
            <person name="Nakamura Y."/>
            <person name="Ogasawara N."/>
            <person name="Kuhara S."/>
            <person name="Horikoshi K."/>
        </authorList>
    </citation>
    <scope>NUCLEOTIDE SEQUENCE [LARGE SCALE GENOMIC DNA]</scope>
    <source>
        <strain evidence="2">ATCC BAA-125 / DSM 18197 / FERM 7344 / JCM 9153 / C-125</strain>
    </source>
</reference>
<dbReference type="KEGG" id="bha:BH0540"/>
<organism evidence="1 2">
    <name type="scientific">Halalkalibacterium halodurans (strain ATCC BAA-125 / DSM 18197 / FERM 7344 / JCM 9153 / C-125)</name>
    <name type="common">Bacillus halodurans</name>
    <dbReference type="NCBI Taxonomy" id="272558"/>
    <lineage>
        <taxon>Bacteria</taxon>
        <taxon>Bacillati</taxon>
        <taxon>Bacillota</taxon>
        <taxon>Bacilli</taxon>
        <taxon>Bacillales</taxon>
        <taxon>Bacillaceae</taxon>
        <taxon>Halalkalibacterium (ex Joshi et al. 2022)</taxon>
    </lineage>
</organism>
<dbReference type="PIR" id="D83717">
    <property type="entry name" value="D83717"/>
</dbReference>
<dbReference type="Proteomes" id="UP000001258">
    <property type="component" value="Chromosome"/>
</dbReference>
<dbReference type="EMBL" id="BA000004">
    <property type="protein sequence ID" value="BAB04259.1"/>
    <property type="molecule type" value="Genomic_DNA"/>
</dbReference>
<protein>
    <submittedName>
        <fullName evidence="1">BH0540 protein</fullName>
    </submittedName>
</protein>
<proteinExistence type="predicted"/>
<gene>
    <name evidence="1" type="ordered locus">BH0540</name>
</gene>
<evidence type="ECO:0000313" key="2">
    <source>
        <dbReference type="Proteomes" id="UP000001258"/>
    </source>
</evidence>
<name>Q9KFE1_HALH5</name>
<keyword evidence="2" id="KW-1185">Reference proteome</keyword>
<dbReference type="AlphaFoldDB" id="Q9KFE1"/>
<dbReference type="HOGENOM" id="CLU_3420789_0_0_9"/>
<evidence type="ECO:0000313" key="1">
    <source>
        <dbReference type="EMBL" id="BAB04259.1"/>
    </source>
</evidence>
<accession>Q9KFE1</accession>
<sequence length="24" mass="2743">MIHASLLILIFKNARDATRADLIF</sequence>